<evidence type="ECO:0000313" key="3">
    <source>
        <dbReference type="Proteomes" id="UP000324705"/>
    </source>
</evidence>
<keyword evidence="3" id="KW-1185">Reference proteome</keyword>
<reference evidence="2 3" key="1">
    <citation type="submission" date="2017-09" db="EMBL/GenBank/DDBJ databases">
        <authorList>
            <consortium name="International Durum Wheat Genome Sequencing Consortium (IDWGSC)"/>
            <person name="Milanesi L."/>
        </authorList>
    </citation>
    <scope>NUCLEOTIDE SEQUENCE [LARGE SCALE GENOMIC DNA]</scope>
    <source>
        <strain evidence="3">cv. Svevo</strain>
    </source>
</reference>
<name>A0A9R1A055_TRITD</name>
<dbReference type="AlphaFoldDB" id="A0A9R1A055"/>
<accession>A0A9R1A055</accession>
<evidence type="ECO:0000256" key="1">
    <source>
        <dbReference type="SAM" id="MobiDB-lite"/>
    </source>
</evidence>
<dbReference type="Gramene" id="TRITD7Bv1G064000.1">
    <property type="protein sequence ID" value="TRITD7Bv1G064000.1"/>
    <property type="gene ID" value="TRITD7Bv1G064000"/>
</dbReference>
<dbReference type="EMBL" id="LT934124">
    <property type="protein sequence ID" value="VAI85941.1"/>
    <property type="molecule type" value="Genomic_DNA"/>
</dbReference>
<organism evidence="2 3">
    <name type="scientific">Triticum turgidum subsp. durum</name>
    <name type="common">Durum wheat</name>
    <name type="synonym">Triticum durum</name>
    <dbReference type="NCBI Taxonomy" id="4567"/>
    <lineage>
        <taxon>Eukaryota</taxon>
        <taxon>Viridiplantae</taxon>
        <taxon>Streptophyta</taxon>
        <taxon>Embryophyta</taxon>
        <taxon>Tracheophyta</taxon>
        <taxon>Spermatophyta</taxon>
        <taxon>Magnoliopsida</taxon>
        <taxon>Liliopsida</taxon>
        <taxon>Poales</taxon>
        <taxon>Poaceae</taxon>
        <taxon>BOP clade</taxon>
        <taxon>Pooideae</taxon>
        <taxon>Triticodae</taxon>
        <taxon>Triticeae</taxon>
        <taxon>Triticinae</taxon>
        <taxon>Triticum</taxon>
    </lineage>
</organism>
<sequence length="124" mass="14155">MAQEPSVKRHRGETSDQSSNLDDVHVPGQKREYNQTLIGVELHGKEMLEIVCTSKPDEADKVIGRLKMMSLGLYPRFIDVDVEFTTRDEPPQMPTVLQLCMEELCLVYDIAAATKWSFITQKEK</sequence>
<dbReference type="Proteomes" id="UP000324705">
    <property type="component" value="Chromosome 7B"/>
</dbReference>
<evidence type="ECO:0000313" key="2">
    <source>
        <dbReference type="EMBL" id="VAI85941.1"/>
    </source>
</evidence>
<feature type="region of interest" description="Disordered" evidence="1">
    <location>
        <begin position="1"/>
        <end position="29"/>
    </location>
</feature>
<protein>
    <submittedName>
        <fullName evidence="2">Uncharacterized protein</fullName>
    </submittedName>
</protein>
<proteinExistence type="predicted"/>
<gene>
    <name evidence="2" type="ORF">TRITD_7Bv1G064000</name>
</gene>